<evidence type="ECO:0000313" key="1">
    <source>
        <dbReference type="EMBL" id="KNC25433.1"/>
    </source>
</evidence>
<keyword evidence="2" id="KW-1185">Reference proteome</keyword>
<sequence length="106" mass="12170">MFSLDKTFTCSIPSLLSPSSCSIVEKFQPRMGTHSYTSKKVHGTFDDNLTEKSFKTHLRDAIKLAKNRFFKEKRLTKEQNPPKESHGDVLQNQVNMLLSSKYPSIF</sequence>
<gene>
    <name evidence="1" type="ORF">FF38_03417</name>
</gene>
<dbReference type="AlphaFoldDB" id="A0A0L0BZI8"/>
<reference evidence="1 2" key="1">
    <citation type="journal article" date="2015" name="Nat. Commun.">
        <title>Lucilia cuprina genome unlocks parasitic fly biology to underpin future interventions.</title>
        <authorList>
            <person name="Anstead C.A."/>
            <person name="Korhonen P.K."/>
            <person name="Young N.D."/>
            <person name="Hall R.S."/>
            <person name="Jex A.R."/>
            <person name="Murali S.C."/>
            <person name="Hughes D.S."/>
            <person name="Lee S.F."/>
            <person name="Perry T."/>
            <person name="Stroehlein A.J."/>
            <person name="Ansell B.R."/>
            <person name="Breugelmans B."/>
            <person name="Hofmann A."/>
            <person name="Qu J."/>
            <person name="Dugan S."/>
            <person name="Lee S.L."/>
            <person name="Chao H."/>
            <person name="Dinh H."/>
            <person name="Han Y."/>
            <person name="Doddapaneni H.V."/>
            <person name="Worley K.C."/>
            <person name="Muzny D.M."/>
            <person name="Ioannidis P."/>
            <person name="Waterhouse R.M."/>
            <person name="Zdobnov E.M."/>
            <person name="James P.J."/>
            <person name="Bagnall N.H."/>
            <person name="Kotze A.C."/>
            <person name="Gibbs R.A."/>
            <person name="Richards S."/>
            <person name="Batterham P."/>
            <person name="Gasser R.B."/>
        </authorList>
    </citation>
    <scope>NUCLEOTIDE SEQUENCE [LARGE SCALE GENOMIC DNA]</scope>
    <source>
        <strain evidence="1 2">LS</strain>
        <tissue evidence="1">Full body</tissue>
    </source>
</reference>
<organism evidence="1 2">
    <name type="scientific">Lucilia cuprina</name>
    <name type="common">Green bottle fly</name>
    <name type="synonym">Australian sheep blowfly</name>
    <dbReference type="NCBI Taxonomy" id="7375"/>
    <lineage>
        <taxon>Eukaryota</taxon>
        <taxon>Metazoa</taxon>
        <taxon>Ecdysozoa</taxon>
        <taxon>Arthropoda</taxon>
        <taxon>Hexapoda</taxon>
        <taxon>Insecta</taxon>
        <taxon>Pterygota</taxon>
        <taxon>Neoptera</taxon>
        <taxon>Endopterygota</taxon>
        <taxon>Diptera</taxon>
        <taxon>Brachycera</taxon>
        <taxon>Muscomorpha</taxon>
        <taxon>Oestroidea</taxon>
        <taxon>Calliphoridae</taxon>
        <taxon>Luciliinae</taxon>
        <taxon>Lucilia</taxon>
    </lineage>
</organism>
<dbReference type="EMBL" id="JRES01001115">
    <property type="protein sequence ID" value="KNC25433.1"/>
    <property type="molecule type" value="Genomic_DNA"/>
</dbReference>
<evidence type="ECO:0000313" key="2">
    <source>
        <dbReference type="Proteomes" id="UP000037069"/>
    </source>
</evidence>
<dbReference type="Proteomes" id="UP000037069">
    <property type="component" value="Unassembled WGS sequence"/>
</dbReference>
<accession>A0A0L0BZI8</accession>
<protein>
    <submittedName>
        <fullName evidence="1">Uncharacterized protein</fullName>
    </submittedName>
</protein>
<name>A0A0L0BZI8_LUCCU</name>
<comment type="caution">
    <text evidence="1">The sequence shown here is derived from an EMBL/GenBank/DDBJ whole genome shotgun (WGS) entry which is preliminary data.</text>
</comment>
<proteinExistence type="predicted"/>